<evidence type="ECO:0000256" key="1">
    <source>
        <dbReference type="SAM" id="MobiDB-lite"/>
    </source>
</evidence>
<organism evidence="3 4">
    <name type="scientific">Orbilia brochopaga</name>
    <dbReference type="NCBI Taxonomy" id="3140254"/>
    <lineage>
        <taxon>Eukaryota</taxon>
        <taxon>Fungi</taxon>
        <taxon>Dikarya</taxon>
        <taxon>Ascomycota</taxon>
        <taxon>Pezizomycotina</taxon>
        <taxon>Orbiliomycetes</taxon>
        <taxon>Orbiliales</taxon>
        <taxon>Orbiliaceae</taxon>
        <taxon>Orbilia</taxon>
    </lineage>
</organism>
<keyword evidence="2" id="KW-0472">Membrane</keyword>
<evidence type="ECO:0008006" key="5">
    <source>
        <dbReference type="Google" id="ProtNLM"/>
    </source>
</evidence>
<feature type="compositionally biased region" description="Low complexity" evidence="1">
    <location>
        <begin position="95"/>
        <end position="113"/>
    </location>
</feature>
<dbReference type="PANTHER" id="PTHR28187:SF1">
    <property type="entry name" value="PROTEIN RCR1-RELATED"/>
    <property type="match status" value="1"/>
</dbReference>
<feature type="region of interest" description="Disordered" evidence="1">
    <location>
        <begin position="95"/>
        <end position="152"/>
    </location>
</feature>
<dbReference type="Proteomes" id="UP001375240">
    <property type="component" value="Unassembled WGS sequence"/>
</dbReference>
<protein>
    <recommendedName>
        <fullName evidence="5">Vesicular, overexpressed in cancer, prosurvival protein 1</fullName>
    </recommendedName>
</protein>
<keyword evidence="2" id="KW-0812">Transmembrane</keyword>
<comment type="caution">
    <text evidence="3">The sequence shown here is derived from an EMBL/GenBank/DDBJ whole genome shotgun (WGS) entry which is preliminary data.</text>
</comment>
<dbReference type="AlphaFoldDB" id="A0AAV9V729"/>
<gene>
    <name evidence="3" type="ORF">TWF696_004184</name>
</gene>
<sequence length="152" mass="16597">MAVLVRSLAARDYYCNSNGYCYYNSWYSWQRWVVLGVILVVAFLVILGCACLSARRRRTRGLTPYYGTAWAAPPPAYDVHNIGNQSGPQYGGQTYAAQGGPPVYTPSNAGYYNAPPPAPPQQPGQYEMGGYRGESTPYNPPVSPPPAHVSKV</sequence>
<dbReference type="InterPro" id="IPR020999">
    <property type="entry name" value="Chitin_synth_reg_RCR"/>
</dbReference>
<reference evidence="3 4" key="1">
    <citation type="submission" date="2019-10" db="EMBL/GenBank/DDBJ databases">
        <authorList>
            <person name="Palmer J.M."/>
        </authorList>
    </citation>
    <scope>NUCLEOTIDE SEQUENCE [LARGE SCALE GENOMIC DNA]</scope>
    <source>
        <strain evidence="3 4">TWF696</strain>
    </source>
</reference>
<dbReference type="PANTHER" id="PTHR28187">
    <property type="entry name" value="PROTEIN RCR1-RELATED"/>
    <property type="match status" value="1"/>
</dbReference>
<evidence type="ECO:0000256" key="2">
    <source>
        <dbReference type="SAM" id="Phobius"/>
    </source>
</evidence>
<feature type="compositionally biased region" description="Pro residues" evidence="1">
    <location>
        <begin position="138"/>
        <end position="152"/>
    </location>
</feature>
<dbReference type="EMBL" id="JAVHNQ010000002">
    <property type="protein sequence ID" value="KAK6355058.1"/>
    <property type="molecule type" value="Genomic_DNA"/>
</dbReference>
<feature type="transmembrane region" description="Helical" evidence="2">
    <location>
        <begin position="32"/>
        <end position="52"/>
    </location>
</feature>
<name>A0AAV9V729_9PEZI</name>
<evidence type="ECO:0000313" key="4">
    <source>
        <dbReference type="Proteomes" id="UP001375240"/>
    </source>
</evidence>
<keyword evidence="2" id="KW-1133">Transmembrane helix</keyword>
<proteinExistence type="predicted"/>
<dbReference type="Pfam" id="PF12273">
    <property type="entry name" value="RCR"/>
    <property type="match status" value="1"/>
</dbReference>
<accession>A0AAV9V729</accession>
<dbReference type="GO" id="GO:0016192">
    <property type="term" value="P:vesicle-mediated transport"/>
    <property type="evidence" value="ECO:0007669"/>
    <property type="project" value="TreeGrafter"/>
</dbReference>
<evidence type="ECO:0000313" key="3">
    <source>
        <dbReference type="EMBL" id="KAK6355058.1"/>
    </source>
</evidence>
<keyword evidence="4" id="KW-1185">Reference proteome</keyword>